<proteinExistence type="predicted"/>
<comment type="caution">
    <text evidence="2">The sequence shown here is derived from an EMBL/GenBank/DDBJ whole genome shotgun (WGS) entry which is preliminary data.</text>
</comment>
<evidence type="ECO:0000256" key="1">
    <source>
        <dbReference type="SAM" id="MobiDB-lite"/>
    </source>
</evidence>
<organism evidence="2 3">
    <name type="scientific">Austropuccinia psidii MF-1</name>
    <dbReference type="NCBI Taxonomy" id="1389203"/>
    <lineage>
        <taxon>Eukaryota</taxon>
        <taxon>Fungi</taxon>
        <taxon>Dikarya</taxon>
        <taxon>Basidiomycota</taxon>
        <taxon>Pucciniomycotina</taxon>
        <taxon>Pucciniomycetes</taxon>
        <taxon>Pucciniales</taxon>
        <taxon>Sphaerophragmiaceae</taxon>
        <taxon>Austropuccinia</taxon>
    </lineage>
</organism>
<dbReference type="AlphaFoldDB" id="A0A9Q3GIM8"/>
<gene>
    <name evidence="2" type="ORF">O181_008566</name>
</gene>
<protein>
    <submittedName>
        <fullName evidence="2">Uncharacterized protein</fullName>
    </submittedName>
</protein>
<dbReference type="EMBL" id="AVOT02001996">
    <property type="protein sequence ID" value="MBW0468851.1"/>
    <property type="molecule type" value="Genomic_DNA"/>
</dbReference>
<dbReference type="Proteomes" id="UP000765509">
    <property type="component" value="Unassembled WGS sequence"/>
</dbReference>
<evidence type="ECO:0000313" key="2">
    <source>
        <dbReference type="EMBL" id="MBW0468851.1"/>
    </source>
</evidence>
<evidence type="ECO:0000313" key="3">
    <source>
        <dbReference type="Proteomes" id="UP000765509"/>
    </source>
</evidence>
<accession>A0A9Q3GIM8</accession>
<sequence>MPFQHSLPARQTRSQASSQAVLTSTPRAPLHGTPTVPQLRAHLQRGPVMEGRKEENLADKAHSQGYLVLLQVLQGPLPKAAPTPVGDSQGTGGTTLSKSNKPVSHQYKPFLLVIMQQMTHIMANLQEASSSEASRSPAFKPRSMKTPDCFDETQPFKVKSFIQSCQLVFHNDWENFSEDRKKVLYSTSFLIGRAEK</sequence>
<feature type="region of interest" description="Disordered" evidence="1">
    <location>
        <begin position="79"/>
        <end position="102"/>
    </location>
</feature>
<feature type="region of interest" description="Disordered" evidence="1">
    <location>
        <begin position="1"/>
        <end position="34"/>
    </location>
</feature>
<reference evidence="2" key="1">
    <citation type="submission" date="2021-03" db="EMBL/GenBank/DDBJ databases">
        <title>Draft genome sequence of rust myrtle Austropuccinia psidii MF-1, a brazilian biotype.</title>
        <authorList>
            <person name="Quecine M.C."/>
            <person name="Pachon D.M.R."/>
            <person name="Bonatelli M.L."/>
            <person name="Correr F.H."/>
            <person name="Franceschini L.M."/>
            <person name="Leite T.F."/>
            <person name="Margarido G.R.A."/>
            <person name="Almeida C.A."/>
            <person name="Ferrarezi J.A."/>
            <person name="Labate C.A."/>
        </authorList>
    </citation>
    <scope>NUCLEOTIDE SEQUENCE</scope>
    <source>
        <strain evidence="2">MF-1</strain>
    </source>
</reference>
<name>A0A9Q3GIM8_9BASI</name>
<keyword evidence="3" id="KW-1185">Reference proteome</keyword>
<feature type="compositionally biased region" description="Polar residues" evidence="1">
    <location>
        <begin position="9"/>
        <end position="26"/>
    </location>
</feature>